<dbReference type="PANTHER" id="PTHR48081">
    <property type="entry name" value="AB HYDROLASE SUPERFAMILY PROTEIN C4A8.06C"/>
    <property type="match status" value="1"/>
</dbReference>
<evidence type="ECO:0000256" key="1">
    <source>
        <dbReference type="ARBA" id="ARBA00022801"/>
    </source>
</evidence>
<reference evidence="3 4" key="1">
    <citation type="submission" date="2017-06" db="EMBL/GenBank/DDBJ databases">
        <title>Comparative genomic analysis of Ambrosia Fusariam Clade fungi.</title>
        <authorList>
            <person name="Stajich J.E."/>
            <person name="Carrillo J."/>
            <person name="Kijimoto T."/>
            <person name="Eskalen A."/>
            <person name="O'Donnell K."/>
            <person name="Kasson M."/>
        </authorList>
    </citation>
    <scope>NUCLEOTIDE SEQUENCE [LARGE SCALE GENOMIC DNA]</scope>
    <source>
        <strain evidence="3 4">UCR1854</strain>
    </source>
</reference>
<comment type="caution">
    <text evidence="3">The sequence shown here is derived from an EMBL/GenBank/DDBJ whole genome shotgun (WGS) entry which is preliminary data.</text>
</comment>
<dbReference type="Proteomes" id="UP000287124">
    <property type="component" value="Unassembled WGS sequence"/>
</dbReference>
<dbReference type="PANTHER" id="PTHR48081:SF8">
    <property type="entry name" value="ALPHA_BETA HYDROLASE FOLD-3 DOMAIN-CONTAINING PROTEIN-RELATED"/>
    <property type="match status" value="1"/>
</dbReference>
<organism evidence="3 4">
    <name type="scientific">Fusarium euwallaceae</name>
    <dbReference type="NCBI Taxonomy" id="1147111"/>
    <lineage>
        <taxon>Eukaryota</taxon>
        <taxon>Fungi</taxon>
        <taxon>Dikarya</taxon>
        <taxon>Ascomycota</taxon>
        <taxon>Pezizomycotina</taxon>
        <taxon>Sordariomycetes</taxon>
        <taxon>Hypocreomycetidae</taxon>
        <taxon>Hypocreales</taxon>
        <taxon>Nectriaceae</taxon>
        <taxon>Fusarium</taxon>
        <taxon>Fusarium solani species complex</taxon>
    </lineage>
</organism>
<gene>
    <name evidence="3" type="ORF">BHE90_015292</name>
</gene>
<proteinExistence type="predicted"/>
<dbReference type="Gene3D" id="3.40.50.1820">
    <property type="entry name" value="alpha/beta hydrolase"/>
    <property type="match status" value="1"/>
</dbReference>
<keyword evidence="1" id="KW-0378">Hydrolase</keyword>
<dbReference type="Pfam" id="PF07859">
    <property type="entry name" value="Abhydrolase_3"/>
    <property type="match status" value="1"/>
</dbReference>
<sequence length="360" mass="39463">MHSDTTRNSDPDHRIYSSGGLELESDLCINQIKLLPSSISSSTAELNRSLQKLTESGPKWYHVGAPEYRLLRKRGLTQLPGATLLSSATSLAIPSRDDGRSIPCRIIKPRDSNVGSRGIFLHLHGGGWVLNDEESSDVYLQTIADTCQLTCVSLGYRLAPEHPFPAAPNDCVDGAQWIIDNASEIDDAGLAYIGGESAGANLALLTALAILRSPLERYANFQLKGLMLHFGVFSLQWQPGTRYFKRTPALILDESSLRHFRQAYSPDPDPEFRTSPQVSPFFADLAGLQLPAMLLTCGTEDCLLEDSLFMGVRWLLAGGKATLKLYPGSPHGFILFPLEKDENARGALRDVALFVKTTFS</sequence>
<evidence type="ECO:0000259" key="2">
    <source>
        <dbReference type="Pfam" id="PF07859"/>
    </source>
</evidence>
<dbReference type="SUPFAM" id="SSF53474">
    <property type="entry name" value="alpha/beta-Hydrolases"/>
    <property type="match status" value="1"/>
</dbReference>
<name>A0A430L3J0_9HYPO</name>
<dbReference type="AlphaFoldDB" id="A0A430L3J0"/>
<evidence type="ECO:0000313" key="4">
    <source>
        <dbReference type="Proteomes" id="UP000287124"/>
    </source>
</evidence>
<dbReference type="GO" id="GO:0016787">
    <property type="term" value="F:hydrolase activity"/>
    <property type="evidence" value="ECO:0007669"/>
    <property type="project" value="UniProtKB-KW"/>
</dbReference>
<evidence type="ECO:0000313" key="3">
    <source>
        <dbReference type="EMBL" id="RTE70313.1"/>
    </source>
</evidence>
<keyword evidence="4" id="KW-1185">Reference proteome</keyword>
<dbReference type="InterPro" id="IPR050300">
    <property type="entry name" value="GDXG_lipolytic_enzyme"/>
</dbReference>
<feature type="domain" description="Alpha/beta hydrolase fold-3" evidence="2">
    <location>
        <begin position="121"/>
        <end position="334"/>
    </location>
</feature>
<dbReference type="InterPro" id="IPR013094">
    <property type="entry name" value="AB_hydrolase_3"/>
</dbReference>
<accession>A0A430L3J0</accession>
<dbReference type="EMBL" id="MIKF01000468">
    <property type="protein sequence ID" value="RTE70313.1"/>
    <property type="molecule type" value="Genomic_DNA"/>
</dbReference>
<protein>
    <recommendedName>
        <fullName evidence="2">Alpha/beta hydrolase fold-3 domain-containing protein</fullName>
    </recommendedName>
</protein>
<dbReference type="InterPro" id="IPR029058">
    <property type="entry name" value="AB_hydrolase_fold"/>
</dbReference>